<gene>
    <name evidence="8" type="ORF">GBAR_LOCUS26166</name>
</gene>
<dbReference type="PANTHER" id="PTHR43671">
    <property type="entry name" value="SERINE/THREONINE-PROTEIN KINASE NEK"/>
    <property type="match status" value="1"/>
</dbReference>
<evidence type="ECO:0000256" key="1">
    <source>
        <dbReference type="ARBA" id="ARBA00012513"/>
    </source>
</evidence>
<comment type="caution">
    <text evidence="8">The sequence shown here is derived from an EMBL/GenBank/DDBJ whole genome shotgun (WGS) entry which is preliminary data.</text>
</comment>
<keyword evidence="3" id="KW-0547">Nucleotide-binding</keyword>
<reference evidence="8" key="1">
    <citation type="submission" date="2023-03" db="EMBL/GenBank/DDBJ databases">
        <authorList>
            <person name="Steffen K."/>
            <person name="Cardenas P."/>
        </authorList>
    </citation>
    <scope>NUCLEOTIDE SEQUENCE</scope>
</reference>
<dbReference type="GO" id="GO:0005524">
    <property type="term" value="F:ATP binding"/>
    <property type="evidence" value="ECO:0007669"/>
    <property type="project" value="UniProtKB-KW"/>
</dbReference>
<sequence length="333" mass="38095">MGLAESSTVEATDGVRSRRRDEEKEDPSLLNSTLPEQFASRFEVLEVVGKGSFGKVYKVRDKKTKAIYATKHQTYNDSNIKEVRIQAGVNDEQVVKIYDTITVEEKEMFIVMEYCEGGNLLQWIKRSRRHKLLNQTVILQMLFGICQVVYNCHVKKIIHRDIKPENILLDSRRRIKLADFGVARVLNRASYADTFCGTPPYMAPELFLSYFGQASPNSGYDSKCDVWSVGCILWDMANNRNKFVFQLGKNLGHNVSQATDSLSASNIAELIDNNIPQEYGIVRRLLHLMLKRNPEERVSLSDLLQDSELNAALQNPLDCHWSDVLQEREEEDI</sequence>
<evidence type="ECO:0000256" key="6">
    <source>
        <dbReference type="SAM" id="MobiDB-lite"/>
    </source>
</evidence>
<feature type="region of interest" description="Disordered" evidence="6">
    <location>
        <begin position="1"/>
        <end position="30"/>
    </location>
</feature>
<dbReference type="Gene3D" id="1.10.510.10">
    <property type="entry name" value="Transferase(Phosphotransferase) domain 1"/>
    <property type="match status" value="1"/>
</dbReference>
<dbReference type="Pfam" id="PF00069">
    <property type="entry name" value="Pkinase"/>
    <property type="match status" value="1"/>
</dbReference>
<dbReference type="InterPro" id="IPR000719">
    <property type="entry name" value="Prot_kinase_dom"/>
</dbReference>
<dbReference type="PROSITE" id="PS00108">
    <property type="entry name" value="PROTEIN_KINASE_ST"/>
    <property type="match status" value="1"/>
</dbReference>
<dbReference type="InterPro" id="IPR050660">
    <property type="entry name" value="NEK_Ser/Thr_kinase"/>
</dbReference>
<dbReference type="InterPro" id="IPR011009">
    <property type="entry name" value="Kinase-like_dom_sf"/>
</dbReference>
<dbReference type="PROSITE" id="PS50011">
    <property type="entry name" value="PROTEIN_KINASE_DOM"/>
    <property type="match status" value="1"/>
</dbReference>
<protein>
    <recommendedName>
        <fullName evidence="1">non-specific serine/threonine protein kinase</fullName>
        <ecNumber evidence="1">2.7.11.1</ecNumber>
    </recommendedName>
</protein>
<proteinExistence type="predicted"/>
<dbReference type="EMBL" id="CASHTH010003627">
    <property type="protein sequence ID" value="CAI8047351.1"/>
    <property type="molecule type" value="Genomic_DNA"/>
</dbReference>
<organism evidence="8 9">
    <name type="scientific">Geodia barretti</name>
    <name type="common">Barrett's horny sponge</name>
    <dbReference type="NCBI Taxonomy" id="519541"/>
    <lineage>
        <taxon>Eukaryota</taxon>
        <taxon>Metazoa</taxon>
        <taxon>Porifera</taxon>
        <taxon>Demospongiae</taxon>
        <taxon>Heteroscleromorpha</taxon>
        <taxon>Tetractinellida</taxon>
        <taxon>Astrophorina</taxon>
        <taxon>Geodiidae</taxon>
        <taxon>Geodia</taxon>
    </lineage>
</organism>
<dbReference type="EC" id="2.7.11.1" evidence="1"/>
<keyword evidence="9" id="KW-1185">Reference proteome</keyword>
<keyword evidence="4 8" id="KW-0418">Kinase</keyword>
<feature type="domain" description="Protein kinase" evidence="7">
    <location>
        <begin position="42"/>
        <end position="309"/>
    </location>
</feature>
<dbReference type="PANTHER" id="PTHR43671:SF13">
    <property type="entry name" value="SERINE_THREONINE-PROTEIN KINASE NEK2"/>
    <property type="match status" value="1"/>
</dbReference>
<keyword evidence="5" id="KW-0067">ATP-binding</keyword>
<dbReference type="AlphaFoldDB" id="A0AA35XCH8"/>
<dbReference type="InterPro" id="IPR008271">
    <property type="entry name" value="Ser/Thr_kinase_AS"/>
</dbReference>
<dbReference type="SUPFAM" id="SSF56112">
    <property type="entry name" value="Protein kinase-like (PK-like)"/>
    <property type="match status" value="1"/>
</dbReference>
<feature type="compositionally biased region" description="Basic and acidic residues" evidence="6">
    <location>
        <begin position="13"/>
        <end position="22"/>
    </location>
</feature>
<accession>A0AA35XCH8</accession>
<feature type="compositionally biased region" description="Polar residues" evidence="6">
    <location>
        <begin position="1"/>
        <end position="10"/>
    </location>
</feature>
<dbReference type="Proteomes" id="UP001174909">
    <property type="component" value="Unassembled WGS sequence"/>
</dbReference>
<evidence type="ECO:0000259" key="7">
    <source>
        <dbReference type="PROSITE" id="PS50011"/>
    </source>
</evidence>
<keyword evidence="2" id="KW-0808">Transferase</keyword>
<evidence type="ECO:0000256" key="4">
    <source>
        <dbReference type="ARBA" id="ARBA00022777"/>
    </source>
</evidence>
<dbReference type="SMART" id="SM00220">
    <property type="entry name" value="S_TKc"/>
    <property type="match status" value="1"/>
</dbReference>
<evidence type="ECO:0000256" key="3">
    <source>
        <dbReference type="ARBA" id="ARBA00022741"/>
    </source>
</evidence>
<evidence type="ECO:0000313" key="9">
    <source>
        <dbReference type="Proteomes" id="UP001174909"/>
    </source>
</evidence>
<dbReference type="GO" id="GO:0004674">
    <property type="term" value="F:protein serine/threonine kinase activity"/>
    <property type="evidence" value="ECO:0007669"/>
    <property type="project" value="UniProtKB-EC"/>
</dbReference>
<name>A0AA35XCH8_GEOBA</name>
<evidence type="ECO:0000256" key="5">
    <source>
        <dbReference type="ARBA" id="ARBA00022840"/>
    </source>
</evidence>
<evidence type="ECO:0000313" key="8">
    <source>
        <dbReference type="EMBL" id="CAI8047351.1"/>
    </source>
</evidence>
<evidence type="ECO:0000256" key="2">
    <source>
        <dbReference type="ARBA" id="ARBA00022679"/>
    </source>
</evidence>